<dbReference type="EMBL" id="KF995284">
    <property type="protein sequence ID" value="AHM10309.1"/>
    <property type="molecule type" value="Genomic_DNA"/>
</dbReference>
<dbReference type="EMBL" id="KF995285">
    <property type="protein sequence ID" value="AHM10320.1"/>
    <property type="molecule type" value="Genomic_DNA"/>
</dbReference>
<evidence type="ECO:0000313" key="3">
    <source>
        <dbReference type="EMBL" id="AHM10289.1"/>
    </source>
</evidence>
<protein>
    <submittedName>
        <fullName evidence="5">Uncharacterized protein</fullName>
    </submittedName>
</protein>
<name>W8SB40_9ACTO</name>
<evidence type="ECO:0000256" key="1">
    <source>
        <dbReference type="SAM" id="MobiDB-lite"/>
    </source>
</evidence>
<feature type="region of interest" description="Disordered" evidence="1">
    <location>
        <begin position="81"/>
        <end position="100"/>
    </location>
</feature>
<accession>W8SB40</accession>
<proteinExistence type="predicted"/>
<evidence type="ECO:0000313" key="2">
    <source>
        <dbReference type="EMBL" id="AHM10282.1"/>
    </source>
</evidence>
<sequence length="100" mass="11198">MRRRSSESSTLDSWCCGHASGTPSGHSRSTTTRYRWTQFCSRLTTTWTGKSIRLSMWHANSPTSASARSYCSPATGSWRGAMSPRFHQNRNHQQGRSPCG</sequence>
<feature type="compositionally biased region" description="Polar residues" evidence="1">
    <location>
        <begin position="21"/>
        <end position="31"/>
    </location>
</feature>
<evidence type="ECO:0000313" key="4">
    <source>
        <dbReference type="EMBL" id="AHM10299.1"/>
    </source>
</evidence>
<dbReference type="EMBL" id="KF995281">
    <property type="protein sequence ID" value="AHM10282.1"/>
    <property type="molecule type" value="Genomic_DNA"/>
</dbReference>
<evidence type="ECO:0000313" key="5">
    <source>
        <dbReference type="EMBL" id="AHM10309.1"/>
    </source>
</evidence>
<organism evidence="5">
    <name type="scientific">Actinotignum schaalii</name>
    <dbReference type="NCBI Taxonomy" id="59505"/>
    <lineage>
        <taxon>Bacteria</taxon>
        <taxon>Bacillati</taxon>
        <taxon>Actinomycetota</taxon>
        <taxon>Actinomycetes</taxon>
        <taxon>Actinomycetales</taxon>
        <taxon>Actinomycetaceae</taxon>
        <taxon>Actinotignum</taxon>
    </lineage>
</organism>
<dbReference type="EMBL" id="KF995283">
    <property type="protein sequence ID" value="AHM10299.1"/>
    <property type="molecule type" value="Genomic_DNA"/>
</dbReference>
<feature type="compositionally biased region" description="Polar residues" evidence="1">
    <location>
        <begin position="91"/>
        <end position="100"/>
    </location>
</feature>
<feature type="region of interest" description="Disordered" evidence="1">
    <location>
        <begin position="1"/>
        <end position="31"/>
    </location>
</feature>
<evidence type="ECO:0000313" key="6">
    <source>
        <dbReference type="EMBL" id="AHM10320.1"/>
    </source>
</evidence>
<dbReference type="AlphaFoldDB" id="W8SB40"/>
<reference evidence="5" key="1">
    <citation type="journal article" date="2014" name="J. Antimicrob. Chemother.">
        <title>Erm(X)-mediated resistance to macrolides, lincosamides and streptogramins in Actinobaculum schaalii.</title>
        <authorList>
            <person name="Hays C."/>
            <person name="Lienhard R."/>
            <person name="Auzou M."/>
            <person name="Barraud O."/>
            <person name="Guerin F."/>
            <person name="Ploy M.C."/>
            <person name="Cattoir V."/>
        </authorList>
    </citation>
    <scope>NUCLEOTIDE SEQUENCE</scope>
    <source>
        <strain evidence="3">1</strain>
        <strain evidence="4">14</strain>
        <strain evidence="2">16</strain>
        <strain evidence="5">23</strain>
        <strain evidence="6">29</strain>
    </source>
</reference>
<dbReference type="EMBL" id="KF995282">
    <property type="protein sequence ID" value="AHM10289.1"/>
    <property type="molecule type" value="Genomic_DNA"/>
</dbReference>